<dbReference type="InterPro" id="IPR038056">
    <property type="entry name" value="YjbR-like_sf"/>
</dbReference>
<accession>A0A1L8ST24</accession>
<dbReference type="SUPFAM" id="SSF142906">
    <property type="entry name" value="YjbR-like"/>
    <property type="match status" value="1"/>
</dbReference>
<dbReference type="PANTHER" id="PTHR35145">
    <property type="entry name" value="CYTOPLASMIC PROTEIN-RELATED"/>
    <property type="match status" value="1"/>
</dbReference>
<dbReference type="EMBL" id="JXKM01000007">
    <property type="protein sequence ID" value="OJG35270.1"/>
    <property type="molecule type" value="Genomic_DNA"/>
</dbReference>
<sequence>MKQRKEYAMENRMIQQRMERFKTFGQTLKGAKVYFRQDWQVFYFDLQGKMFGMMSDQANEETIITLKNLPAKNEELREMYQGIVIPGYYTNKNHWNSIKLVSEELNDQAIEQLIEISYRLVYQKLTKKQQAELM</sequence>
<comment type="caution">
    <text evidence="1">The sequence shown here is derived from an EMBL/GenBank/DDBJ whole genome shotgun (WGS) entry which is preliminary data.</text>
</comment>
<gene>
    <name evidence="1" type="ORF">RV00_GL002824</name>
</gene>
<evidence type="ECO:0000313" key="1">
    <source>
        <dbReference type="EMBL" id="OJG35270.1"/>
    </source>
</evidence>
<dbReference type="Pfam" id="PF04237">
    <property type="entry name" value="YjbR"/>
    <property type="match status" value="1"/>
</dbReference>
<dbReference type="Proteomes" id="UP000183700">
    <property type="component" value="Unassembled WGS sequence"/>
</dbReference>
<evidence type="ECO:0008006" key="3">
    <source>
        <dbReference type="Google" id="ProtNLM"/>
    </source>
</evidence>
<dbReference type="STRING" id="319970.RV00_GL002824"/>
<protein>
    <recommendedName>
        <fullName evidence="3">MmcQ/YjbR family DNA-binding protein</fullName>
    </recommendedName>
</protein>
<reference evidence="1 2" key="1">
    <citation type="submission" date="2014-12" db="EMBL/GenBank/DDBJ databases">
        <title>Draft genome sequences of 29 type strains of Enterococci.</title>
        <authorList>
            <person name="Zhong Z."/>
            <person name="Sun Z."/>
            <person name="Liu W."/>
            <person name="Zhang W."/>
            <person name="Zhang H."/>
        </authorList>
    </citation>
    <scope>NUCLEOTIDE SEQUENCE [LARGE SCALE GENOMIC DNA]</scope>
    <source>
        <strain evidence="1 2">DSM 22802</strain>
    </source>
</reference>
<keyword evidence="2" id="KW-1185">Reference proteome</keyword>
<dbReference type="Gene3D" id="3.90.1150.30">
    <property type="match status" value="1"/>
</dbReference>
<dbReference type="InterPro" id="IPR058532">
    <property type="entry name" value="YjbR/MT2646/Rv2570-like"/>
</dbReference>
<evidence type="ECO:0000313" key="2">
    <source>
        <dbReference type="Proteomes" id="UP000183700"/>
    </source>
</evidence>
<dbReference type="PANTHER" id="PTHR35145:SF1">
    <property type="entry name" value="CYTOPLASMIC PROTEIN"/>
    <property type="match status" value="1"/>
</dbReference>
<dbReference type="InterPro" id="IPR007351">
    <property type="entry name" value="YjbR"/>
</dbReference>
<name>A0A1L8ST24_9ENTE</name>
<proteinExistence type="predicted"/>
<organism evidence="1 2">
    <name type="scientific">Enterococcus devriesei</name>
    <dbReference type="NCBI Taxonomy" id="319970"/>
    <lineage>
        <taxon>Bacteria</taxon>
        <taxon>Bacillati</taxon>
        <taxon>Bacillota</taxon>
        <taxon>Bacilli</taxon>
        <taxon>Lactobacillales</taxon>
        <taxon>Enterococcaceae</taxon>
        <taxon>Enterococcus</taxon>
    </lineage>
</organism>
<dbReference type="AlphaFoldDB" id="A0A1L8ST24"/>